<gene>
    <name evidence="2" type="ORF">HMPREF0647_08070</name>
</gene>
<comment type="caution">
    <text evidence="2">The sequence shown here is derived from an EMBL/GenBank/DDBJ whole genome shotgun (WGS) entry which is preliminary data.</text>
</comment>
<accession>A0A096ABZ8</accession>
<name>A0A096ABZ8_9BACT</name>
<feature type="chain" id="PRO_5001923548" description="GLPGLI family protein" evidence="1">
    <location>
        <begin position="23"/>
        <end position="283"/>
    </location>
</feature>
<dbReference type="EMBL" id="JRNQ01000051">
    <property type="protein sequence ID" value="KGF44071.1"/>
    <property type="molecule type" value="Genomic_DNA"/>
</dbReference>
<reference evidence="2 3" key="1">
    <citation type="submission" date="2014-07" db="EMBL/GenBank/DDBJ databases">
        <authorList>
            <person name="McCorrison J."/>
            <person name="Sanka R."/>
            <person name="Torralba M."/>
            <person name="Gillis M."/>
            <person name="Haft D.H."/>
            <person name="Methe B."/>
            <person name="Sutton G."/>
            <person name="Nelson K.E."/>
        </authorList>
    </citation>
    <scope>NUCLEOTIDE SEQUENCE [LARGE SCALE GENOMIC DNA]</scope>
    <source>
        <strain evidence="2 3">DNF00320</strain>
    </source>
</reference>
<evidence type="ECO:0000313" key="3">
    <source>
        <dbReference type="Proteomes" id="UP000029525"/>
    </source>
</evidence>
<sequence>MKKTRIFMLGVVVSMMPSVVQAQEQIQKAIDQFVSSNKVSSYVIEHNDGNDSRDFMKEYKFCLDKHSGKQLERLKKAFLSDRKGAYLQIQNNKNSKRTLRSIAGINNQNIEVGSSLYDNNIQQYYMDTKDPTRRYAYAMEWTEKRSGAVEGRLIAVLSKKPGQKNQKRSYIIKFDEADSILNNADWDKLNNIDWSKTNVITTGPSENFLATFINYRRLIGRSPNSSATPYYVNSLYKACKKAPKLDVHEKRMVTKELDRLCQVVKDNFLKEMILSAKRYINTK</sequence>
<dbReference type="AlphaFoldDB" id="A0A096ABZ8"/>
<dbReference type="Proteomes" id="UP000029525">
    <property type="component" value="Unassembled WGS sequence"/>
</dbReference>
<protein>
    <recommendedName>
        <fullName evidence="4">GLPGLI family protein</fullName>
    </recommendedName>
</protein>
<evidence type="ECO:0000313" key="2">
    <source>
        <dbReference type="EMBL" id="KGF44071.1"/>
    </source>
</evidence>
<keyword evidence="1" id="KW-0732">Signal</keyword>
<feature type="signal peptide" evidence="1">
    <location>
        <begin position="1"/>
        <end position="22"/>
    </location>
</feature>
<organism evidence="2 3">
    <name type="scientific">Prevotella bivia DNF00320</name>
    <dbReference type="NCBI Taxonomy" id="1401068"/>
    <lineage>
        <taxon>Bacteria</taxon>
        <taxon>Pseudomonadati</taxon>
        <taxon>Bacteroidota</taxon>
        <taxon>Bacteroidia</taxon>
        <taxon>Bacteroidales</taxon>
        <taxon>Prevotellaceae</taxon>
        <taxon>Prevotella</taxon>
    </lineage>
</organism>
<dbReference type="RefSeq" id="WP_036867619.1">
    <property type="nucleotide sequence ID" value="NZ_JRNQ01000051.1"/>
</dbReference>
<proteinExistence type="predicted"/>
<evidence type="ECO:0008006" key="4">
    <source>
        <dbReference type="Google" id="ProtNLM"/>
    </source>
</evidence>
<dbReference type="OrthoDB" id="1071568at2"/>
<evidence type="ECO:0000256" key="1">
    <source>
        <dbReference type="SAM" id="SignalP"/>
    </source>
</evidence>